<evidence type="ECO:0000313" key="6">
    <source>
        <dbReference type="Proteomes" id="UP000250870"/>
    </source>
</evidence>
<dbReference type="InterPro" id="IPR005068">
    <property type="entry name" value="Phage_lambda_Stf-r2"/>
</dbReference>
<dbReference type="Proteomes" id="UP000250870">
    <property type="component" value="Unassembled WGS sequence"/>
</dbReference>
<comment type="caution">
    <text evidence="5">The sequence shown here is derived from an EMBL/GenBank/DDBJ whole genome shotgun (WGS) entry which is preliminary data.</text>
</comment>
<evidence type="ECO:0000256" key="1">
    <source>
        <dbReference type="ARBA" id="ARBA00004328"/>
    </source>
</evidence>
<evidence type="ECO:0000259" key="4">
    <source>
        <dbReference type="Pfam" id="PF07484"/>
    </source>
</evidence>
<dbReference type="GO" id="GO:0046718">
    <property type="term" value="P:symbiont entry into host cell"/>
    <property type="evidence" value="ECO:0007669"/>
    <property type="project" value="InterPro"/>
</dbReference>
<accession>A0A329VEX4</accession>
<reference evidence="5 6" key="1">
    <citation type="journal article" date="2018" name="Int. J. Syst. Evol. Microbiol.">
        <title>Whole-genome-based revisit of Photorhabdus phylogeny: proposal for the elevation of most Photorhabdus subspecies to the species level and description of one novel species Photorhabdus bodei sp. nov., and one novel subspecies Photorhabdus laumondii subsp. clarkei subsp. nov.</title>
        <authorList>
            <person name="Machado R.A.R."/>
            <person name="Wuthrich D."/>
            <person name="Kuhnert P."/>
            <person name="Arce C.C.M."/>
            <person name="Thonen L."/>
            <person name="Ruiz C."/>
            <person name="Zhang X."/>
            <person name="Robert C.A.M."/>
            <person name="Karimi J."/>
            <person name="Kamali S."/>
            <person name="Ma J."/>
            <person name="Bruggmann R."/>
            <person name="Erb M."/>
        </authorList>
    </citation>
    <scope>NUCLEOTIDE SEQUENCE [LARGE SCALE GENOMIC DNA]</scope>
    <source>
        <strain evidence="5 6">BOJ-47</strain>
    </source>
</reference>
<proteinExistence type="predicted"/>
<feature type="region of interest" description="Disordered" evidence="3">
    <location>
        <begin position="188"/>
        <end position="209"/>
    </location>
</feature>
<evidence type="ECO:0000256" key="3">
    <source>
        <dbReference type="SAM" id="MobiDB-lite"/>
    </source>
</evidence>
<dbReference type="InterPro" id="IPR051934">
    <property type="entry name" value="Phage_Tail_Fiber_Structural"/>
</dbReference>
<dbReference type="InterPro" id="IPR011083">
    <property type="entry name" value="Phage_tail_collar_dom"/>
</dbReference>
<dbReference type="AlphaFoldDB" id="A0A329VEX4"/>
<dbReference type="Pfam" id="PF03406">
    <property type="entry name" value="Phage_fiber_2"/>
    <property type="match status" value="2"/>
</dbReference>
<feature type="compositionally biased region" description="Polar residues" evidence="3">
    <location>
        <begin position="194"/>
        <end position="208"/>
    </location>
</feature>
<name>A0A329VEX4_9GAMM</name>
<dbReference type="GO" id="GO:0019062">
    <property type="term" value="P:virion attachment to host cell"/>
    <property type="evidence" value="ECO:0007669"/>
    <property type="project" value="InterPro"/>
</dbReference>
<dbReference type="PANTHER" id="PTHR35191">
    <property type="entry name" value="PROPHAGE SIDE TAIL FIBER PROTEIN HOMOLOG STFQ-RELATED"/>
    <property type="match status" value="1"/>
</dbReference>
<gene>
    <name evidence="5" type="ORF">CKY01_14010</name>
</gene>
<keyword evidence="2" id="KW-0945">Host-virus interaction</keyword>
<dbReference type="PANTHER" id="PTHR35191:SF1">
    <property type="entry name" value="PROPHAGE SIDE TAIL FIBER PROTEIN HOMOLOG STFQ-RELATED"/>
    <property type="match status" value="1"/>
</dbReference>
<organism evidence="5 6">
    <name type="scientific">Photorhabdus laumondii subsp. clarkei</name>
    <dbReference type="NCBI Taxonomy" id="2029685"/>
    <lineage>
        <taxon>Bacteria</taxon>
        <taxon>Pseudomonadati</taxon>
        <taxon>Pseudomonadota</taxon>
        <taxon>Gammaproteobacteria</taxon>
        <taxon>Enterobacterales</taxon>
        <taxon>Morganellaceae</taxon>
        <taxon>Photorhabdus</taxon>
    </lineage>
</organism>
<dbReference type="InterPro" id="IPR037053">
    <property type="entry name" value="Phage_tail_collar_dom_sf"/>
</dbReference>
<dbReference type="SUPFAM" id="SSF88874">
    <property type="entry name" value="Receptor-binding domain of short tail fibre protein gp12"/>
    <property type="match status" value="1"/>
</dbReference>
<protein>
    <recommendedName>
        <fullName evidence="4">Phage tail collar domain-containing protein</fullName>
    </recommendedName>
</protein>
<feature type="domain" description="Phage tail collar" evidence="4">
    <location>
        <begin position="454"/>
        <end position="501"/>
    </location>
</feature>
<comment type="subcellular location">
    <subcellularLocation>
        <location evidence="1">Virion</location>
    </subcellularLocation>
</comment>
<dbReference type="Pfam" id="PF07484">
    <property type="entry name" value="Collar"/>
    <property type="match status" value="1"/>
</dbReference>
<sequence>MVKNDFKAFAIGENANTLSQEEYESSDFIEEGFKSGIARSERLNKVWRQSSVIAAVIGKYIAEKTGEDVMDDGDLEKLVAQLDLALKHKITTEIPAASLTQKGISQLNSATNSDREDQAATPKSVHDVRKIAESKLSGVSDASLIQKGIVQLSSATNSTNETLAATPKAIKEAYDFANTANVAAKNAHDEANRATDNANSRLAKNQNGADIPNKSKFIKNLGLTETVELAKSAVPNSRKINGKALSGDVSLSAGDVGACRAYSGDISIGGGGTWTTDEFIAWLKQNGAFDVPYWMCKGSWSYASNRLITDTGCGAIHLAGAVVEVMGPEYAMTIRVTTPTTTSGNGISNAQFTYINNGKDYLPGWRRDYNTADKPTAEDVGALAGMKAFNYIPGNEYLGVFSAHHEGYEKGINFGFVKYDTGQIYVNSSGDFYAHFLHANGSRIGGLVNTHPVGSPIPWPLPNVPAGYLACNGQSFNKSLYPQLAIAYPSGVLPDLRGEFIRGWDDGRGVDSGRGILSWQEGQAPISAIAGYWDNNWRNGKHRETGFSAATGTNKGGWHNIIQEYENQRETRPRNIAFNYIVRAA</sequence>
<evidence type="ECO:0000313" key="5">
    <source>
        <dbReference type="EMBL" id="RAW90299.1"/>
    </source>
</evidence>
<evidence type="ECO:0000256" key="2">
    <source>
        <dbReference type="ARBA" id="ARBA00022581"/>
    </source>
</evidence>
<dbReference type="Gene3D" id="3.90.1340.10">
    <property type="entry name" value="Phage tail collar domain"/>
    <property type="match status" value="1"/>
</dbReference>
<dbReference type="EMBL" id="NSCI01000018">
    <property type="protein sequence ID" value="RAW90299.1"/>
    <property type="molecule type" value="Genomic_DNA"/>
</dbReference>